<organism evidence="2">
    <name type="scientific">Brachypodium distachyon</name>
    <name type="common">Purple false brome</name>
    <name type="synonym">Trachynia distachya</name>
    <dbReference type="NCBI Taxonomy" id="15368"/>
    <lineage>
        <taxon>Eukaryota</taxon>
        <taxon>Viridiplantae</taxon>
        <taxon>Streptophyta</taxon>
        <taxon>Embryophyta</taxon>
        <taxon>Tracheophyta</taxon>
        <taxon>Spermatophyta</taxon>
        <taxon>Magnoliopsida</taxon>
        <taxon>Liliopsida</taxon>
        <taxon>Poales</taxon>
        <taxon>Poaceae</taxon>
        <taxon>BOP clade</taxon>
        <taxon>Pooideae</taxon>
        <taxon>Stipodae</taxon>
        <taxon>Brachypodieae</taxon>
        <taxon>Brachypodium</taxon>
    </lineage>
</organism>
<reference evidence="2" key="2">
    <citation type="submission" date="2017-06" db="EMBL/GenBank/DDBJ databases">
        <title>WGS assembly of Brachypodium distachyon.</title>
        <authorList>
            <consortium name="The International Brachypodium Initiative"/>
            <person name="Lucas S."/>
            <person name="Harmon-Smith M."/>
            <person name="Lail K."/>
            <person name="Tice H."/>
            <person name="Grimwood J."/>
            <person name="Bruce D."/>
            <person name="Barry K."/>
            <person name="Shu S."/>
            <person name="Lindquist E."/>
            <person name="Wang M."/>
            <person name="Pitluck S."/>
            <person name="Vogel J.P."/>
            <person name="Garvin D.F."/>
            <person name="Mockler T.C."/>
            <person name="Schmutz J."/>
            <person name="Rokhsar D."/>
            <person name="Bevan M.W."/>
        </authorList>
    </citation>
    <scope>NUCLEOTIDE SEQUENCE</scope>
    <source>
        <strain evidence="2">Bd21</strain>
    </source>
</reference>
<accession>A0A2K2CGC4</accession>
<evidence type="ECO:0000313" key="3">
    <source>
        <dbReference type="EnsemblPlants" id="PNT61076"/>
    </source>
</evidence>
<dbReference type="EMBL" id="CM000884">
    <property type="protein sequence ID" value="PNT61076.1"/>
    <property type="molecule type" value="Genomic_DNA"/>
</dbReference>
<dbReference type="AlphaFoldDB" id="A0A2K2CGC4"/>
<dbReference type="EnsemblPlants" id="PNT61076">
    <property type="protein sequence ID" value="PNT61076"/>
    <property type="gene ID" value="BRADI_5g10102v3"/>
</dbReference>
<dbReference type="Gramene" id="PNT61076">
    <property type="protein sequence ID" value="PNT61076"/>
    <property type="gene ID" value="BRADI_5g10102v3"/>
</dbReference>
<feature type="region of interest" description="Disordered" evidence="1">
    <location>
        <begin position="97"/>
        <end position="117"/>
    </location>
</feature>
<protein>
    <submittedName>
        <fullName evidence="2 3">Uncharacterized protein</fullName>
    </submittedName>
</protein>
<dbReference type="InParanoid" id="A0A2K2CGC4"/>
<reference evidence="2 3" key="1">
    <citation type="journal article" date="2010" name="Nature">
        <title>Genome sequencing and analysis of the model grass Brachypodium distachyon.</title>
        <authorList>
            <consortium name="International Brachypodium Initiative"/>
        </authorList>
    </citation>
    <scope>NUCLEOTIDE SEQUENCE [LARGE SCALE GENOMIC DNA]</scope>
    <source>
        <strain evidence="2 3">Bd21</strain>
    </source>
</reference>
<keyword evidence="4" id="KW-1185">Reference proteome</keyword>
<proteinExistence type="predicted"/>
<sequence length="168" mass="19237">MKQVNEIFSVMGMHETMRQLCSQVIGEGIKLPLLTQHTNLLNVQAKILLSYYMSTYIVHRQNKTVDISVTATNWYHEALHILQEGWQVATRSRRRKVASMSARSSTSSSPVGTRSQNWKTRNSQVNACWHMSIEVFPCYHQSYSWMILGITGSTQSFFSARFALPCMV</sequence>
<reference evidence="3" key="3">
    <citation type="submission" date="2018-08" db="UniProtKB">
        <authorList>
            <consortium name="EnsemblPlants"/>
        </authorList>
    </citation>
    <scope>IDENTIFICATION</scope>
    <source>
        <strain evidence="3">cv. Bd21</strain>
    </source>
</reference>
<evidence type="ECO:0000256" key="1">
    <source>
        <dbReference type="SAM" id="MobiDB-lite"/>
    </source>
</evidence>
<evidence type="ECO:0000313" key="2">
    <source>
        <dbReference type="EMBL" id="PNT61076.1"/>
    </source>
</evidence>
<dbReference type="Proteomes" id="UP000008810">
    <property type="component" value="Chromosome 5"/>
</dbReference>
<gene>
    <name evidence="2" type="ORF">BRADI_5g10102v3</name>
</gene>
<name>A0A2K2CGC4_BRADI</name>
<feature type="compositionally biased region" description="Low complexity" evidence="1">
    <location>
        <begin position="98"/>
        <end position="115"/>
    </location>
</feature>
<evidence type="ECO:0000313" key="4">
    <source>
        <dbReference type="Proteomes" id="UP000008810"/>
    </source>
</evidence>